<dbReference type="InterPro" id="IPR055171">
    <property type="entry name" value="GT-D-like"/>
</dbReference>
<feature type="domain" description="GT-D fold-like" evidence="1">
    <location>
        <begin position="74"/>
        <end position="287"/>
    </location>
</feature>
<dbReference type="Proteomes" id="UP000426246">
    <property type="component" value="Chromosome"/>
</dbReference>
<keyword evidence="3" id="KW-1185">Reference proteome</keyword>
<dbReference type="Pfam" id="PF22882">
    <property type="entry name" value="GT-D-like"/>
    <property type="match status" value="1"/>
</dbReference>
<accession>A0A6B8RKH5</accession>
<sequence length="297" mass="32997">MTFSLSEEEWSSVIKIGCRGETDLRAFAAEGIYRGGEEFVNNHLGITHVLPLDIEQIIKAGINALSSDIIKLHSAKEIAVCIKEALENKQGYSIIRMGDGELVSLAHDLLISTDELNNDSRFNFLSYSGITIPDHSSRDTLAKNVLKADVIGIPLARYPTFQCLFNKIAKYYKWPLHTMCLSSSNIQTELNNETTLFHELMSEYKILLIGNRMNEAKNLFNYWGYDSIVGTIPVNGIESVSSVLDAVQQYEFDVAIVSAGIPANLICVALAEQNKVAIDFGHLTDMLLRGHAVIRKV</sequence>
<dbReference type="KEGG" id="ppsc:EHS13_17425"/>
<dbReference type="RefSeq" id="WP_155701610.1">
    <property type="nucleotide sequence ID" value="NZ_CP034235.1"/>
</dbReference>
<gene>
    <name evidence="2" type="ORF">EHS13_17425</name>
</gene>
<protein>
    <recommendedName>
        <fullName evidence="1">GT-D fold-like domain-containing protein</fullName>
    </recommendedName>
</protein>
<dbReference type="InterPro" id="IPR049785">
    <property type="entry name" value="GT-D-like_firm"/>
</dbReference>
<evidence type="ECO:0000313" key="3">
    <source>
        <dbReference type="Proteomes" id="UP000426246"/>
    </source>
</evidence>
<dbReference type="NCBIfam" id="NF040628">
    <property type="entry name" value="GT-D_rel"/>
    <property type="match status" value="1"/>
</dbReference>
<organism evidence="2 3">
    <name type="scientific">Paenibacillus psychroresistens</name>
    <dbReference type="NCBI Taxonomy" id="1778678"/>
    <lineage>
        <taxon>Bacteria</taxon>
        <taxon>Bacillati</taxon>
        <taxon>Bacillota</taxon>
        <taxon>Bacilli</taxon>
        <taxon>Bacillales</taxon>
        <taxon>Paenibacillaceae</taxon>
        <taxon>Paenibacillus</taxon>
    </lineage>
</organism>
<name>A0A6B8RKH5_9BACL</name>
<dbReference type="OrthoDB" id="2655332at2"/>
<reference evidence="3" key="1">
    <citation type="submission" date="2018-11" db="EMBL/GenBank/DDBJ databases">
        <title>Complete genome sequence of Paenibacillus sp. ML311-T8.</title>
        <authorList>
            <person name="Nam Y.-D."/>
            <person name="Kang J."/>
            <person name="Chung W.-H."/>
            <person name="Park Y.S."/>
        </authorList>
    </citation>
    <scope>NUCLEOTIDE SEQUENCE [LARGE SCALE GENOMIC DNA]</scope>
    <source>
        <strain evidence="3">ML311-T8</strain>
    </source>
</reference>
<dbReference type="EMBL" id="CP034235">
    <property type="protein sequence ID" value="QGQ96539.1"/>
    <property type="molecule type" value="Genomic_DNA"/>
</dbReference>
<evidence type="ECO:0000313" key="2">
    <source>
        <dbReference type="EMBL" id="QGQ96539.1"/>
    </source>
</evidence>
<evidence type="ECO:0000259" key="1">
    <source>
        <dbReference type="Pfam" id="PF22882"/>
    </source>
</evidence>
<dbReference type="AlphaFoldDB" id="A0A6B8RKH5"/>
<proteinExistence type="predicted"/>